<name>A0ABU1GUQ0_9GAMM</name>
<feature type="region of interest" description="Disordered" evidence="1">
    <location>
        <begin position="165"/>
        <end position="243"/>
    </location>
</feature>
<comment type="caution">
    <text evidence="3">The sequence shown here is derived from an EMBL/GenBank/DDBJ whole genome shotgun (WGS) entry which is preliminary data.</text>
</comment>
<evidence type="ECO:0000259" key="2">
    <source>
        <dbReference type="Pfam" id="PF09361"/>
    </source>
</evidence>
<dbReference type="RefSeq" id="WP_251589605.1">
    <property type="nucleotide sequence ID" value="NZ_JAMLJI010000001.1"/>
</dbReference>
<proteinExistence type="predicted"/>
<evidence type="ECO:0000256" key="1">
    <source>
        <dbReference type="SAM" id="MobiDB-lite"/>
    </source>
</evidence>
<protein>
    <submittedName>
        <fullName evidence="3">Phasin family protein</fullName>
    </submittedName>
</protein>
<dbReference type="InterPro" id="IPR010127">
    <property type="entry name" value="Phasin_subfam-1"/>
</dbReference>
<organism evidence="3 4">
    <name type="scientific">Larsenimonas suaedae</name>
    <dbReference type="NCBI Taxonomy" id="1851019"/>
    <lineage>
        <taxon>Bacteria</taxon>
        <taxon>Pseudomonadati</taxon>
        <taxon>Pseudomonadota</taxon>
        <taxon>Gammaproteobacteria</taxon>
        <taxon>Oceanospirillales</taxon>
        <taxon>Halomonadaceae</taxon>
        <taxon>Larsenimonas</taxon>
    </lineage>
</organism>
<dbReference type="Proteomes" id="UP001269375">
    <property type="component" value="Unassembled WGS sequence"/>
</dbReference>
<dbReference type="EMBL" id="JARWAO010000003">
    <property type="protein sequence ID" value="MDR5895769.1"/>
    <property type="molecule type" value="Genomic_DNA"/>
</dbReference>
<dbReference type="NCBIfam" id="TIGR01841">
    <property type="entry name" value="phasin"/>
    <property type="match status" value="1"/>
</dbReference>
<accession>A0ABU1GUQ0</accession>
<reference evidence="3 4" key="1">
    <citation type="submission" date="2023-04" db="EMBL/GenBank/DDBJ databases">
        <title>A long-awaited taxogenomic arrangement of the family Halomonadaceae.</title>
        <authorList>
            <person name="De La Haba R."/>
            <person name="Chuvochina M."/>
            <person name="Wittouck S."/>
            <person name="Arahal D.R."/>
            <person name="Sanchez-Porro C."/>
            <person name="Hugenholtz P."/>
            <person name="Ventosa A."/>
        </authorList>
    </citation>
    <scope>NUCLEOTIDE SEQUENCE [LARGE SCALE GENOMIC DNA]</scope>
    <source>
        <strain evidence="3 4">DSM 22428</strain>
    </source>
</reference>
<gene>
    <name evidence="3" type="ORF">QC825_06765</name>
</gene>
<evidence type="ECO:0000313" key="3">
    <source>
        <dbReference type="EMBL" id="MDR5895769.1"/>
    </source>
</evidence>
<feature type="domain" description="Phasin" evidence="2">
    <location>
        <begin position="8"/>
        <end position="105"/>
    </location>
</feature>
<evidence type="ECO:0000313" key="4">
    <source>
        <dbReference type="Proteomes" id="UP001269375"/>
    </source>
</evidence>
<dbReference type="Pfam" id="PF09361">
    <property type="entry name" value="Phasin_2"/>
    <property type="match status" value="1"/>
</dbReference>
<keyword evidence="4" id="KW-1185">Reference proteome</keyword>
<dbReference type="InterPro" id="IPR018968">
    <property type="entry name" value="Phasin"/>
</dbReference>
<sequence>MYTMNNPEKMKDVYREQINTLMGFTQQWMKGVEQLTELNLRTAQDMMSQGADMTQKMLSAREAQEVFNLQSVMFQPFSERSMAYTQNAYKIMSGMQSDVMRLAEKKAAERSQAFQSYVDDLARNAPVGAESTVSMTKSATSATASFYDTVQKMVRQAMENAERNFEAATSVAHEQAKQATEASSRFAGNVQGATKDASQRTATAAKNAADQAQKAAEASKNSATAASSANANASSSTNTSNKK</sequence>
<feature type="compositionally biased region" description="Low complexity" evidence="1">
    <location>
        <begin position="199"/>
        <end position="243"/>
    </location>
</feature>